<feature type="compositionally biased region" description="Basic and acidic residues" evidence="1">
    <location>
        <begin position="388"/>
        <end position="401"/>
    </location>
</feature>
<evidence type="ECO:0000259" key="2">
    <source>
        <dbReference type="PROSITE" id="PS50006"/>
    </source>
</evidence>
<reference evidence="3" key="2">
    <citation type="submission" date="2015-06" db="UniProtKB">
        <authorList>
            <consortium name="EnsemblMetazoa"/>
        </authorList>
    </citation>
    <scope>IDENTIFICATION</scope>
</reference>
<dbReference type="EnsemblMetazoa" id="MESCA004701-RA">
    <property type="protein sequence ID" value="MESCA004701-PA"/>
    <property type="gene ID" value="MESCA004701"/>
</dbReference>
<accession>T1GMD0</accession>
<protein>
    <recommendedName>
        <fullName evidence="2">FHA domain-containing protein</fullName>
    </recommendedName>
</protein>
<evidence type="ECO:0000256" key="1">
    <source>
        <dbReference type="SAM" id="MobiDB-lite"/>
    </source>
</evidence>
<dbReference type="InterPro" id="IPR000253">
    <property type="entry name" value="FHA_dom"/>
</dbReference>
<dbReference type="Gene3D" id="2.60.200.20">
    <property type="match status" value="1"/>
</dbReference>
<dbReference type="Proteomes" id="UP000015102">
    <property type="component" value="Unassembled WGS sequence"/>
</dbReference>
<dbReference type="AlphaFoldDB" id="T1GMD0"/>
<organism evidence="3 4">
    <name type="scientific">Megaselia scalaris</name>
    <name type="common">Humpbacked fly</name>
    <name type="synonym">Phora scalaris</name>
    <dbReference type="NCBI Taxonomy" id="36166"/>
    <lineage>
        <taxon>Eukaryota</taxon>
        <taxon>Metazoa</taxon>
        <taxon>Ecdysozoa</taxon>
        <taxon>Arthropoda</taxon>
        <taxon>Hexapoda</taxon>
        <taxon>Insecta</taxon>
        <taxon>Pterygota</taxon>
        <taxon>Neoptera</taxon>
        <taxon>Endopterygota</taxon>
        <taxon>Diptera</taxon>
        <taxon>Brachycera</taxon>
        <taxon>Muscomorpha</taxon>
        <taxon>Platypezoidea</taxon>
        <taxon>Phoridae</taxon>
        <taxon>Megaseliini</taxon>
        <taxon>Megaselia</taxon>
    </lineage>
</organism>
<dbReference type="SMART" id="SM00240">
    <property type="entry name" value="FHA"/>
    <property type="match status" value="1"/>
</dbReference>
<dbReference type="InterPro" id="IPR008984">
    <property type="entry name" value="SMAD_FHA_dom_sf"/>
</dbReference>
<feature type="compositionally biased region" description="Basic and acidic residues" evidence="1">
    <location>
        <begin position="370"/>
        <end position="381"/>
    </location>
</feature>
<dbReference type="EMBL" id="CAQQ02393226">
    <property type="status" value="NOT_ANNOTATED_CDS"/>
    <property type="molecule type" value="Genomic_DNA"/>
</dbReference>
<reference evidence="4" key="1">
    <citation type="submission" date="2013-02" db="EMBL/GenBank/DDBJ databases">
        <authorList>
            <person name="Hughes D."/>
        </authorList>
    </citation>
    <scope>NUCLEOTIDE SEQUENCE</scope>
    <source>
        <strain>Durham</strain>
        <strain evidence="4">NC isolate 2 -- Noor lab</strain>
    </source>
</reference>
<dbReference type="STRING" id="36166.T1GMD0"/>
<dbReference type="HOGENOM" id="CLU_562961_0_0_1"/>
<dbReference type="PROSITE" id="PS50006">
    <property type="entry name" value="FHA_DOMAIN"/>
    <property type="match status" value="1"/>
</dbReference>
<feature type="domain" description="FHA" evidence="2">
    <location>
        <begin position="25"/>
        <end position="74"/>
    </location>
</feature>
<dbReference type="Pfam" id="PF00498">
    <property type="entry name" value="FHA"/>
    <property type="match status" value="1"/>
</dbReference>
<sequence length="485" mass="56135">MDNISDYILEDLVTGERFRLLNGMNFIGRGNDCNIRTSNRLVSRKHCSILVFNDKVEIKDENSANGIFVNDKMVKKQILQEENYIGIGTAVENSQYNRNLMFKLLKRPMIPCTIQTNQISSSISDINLTSKPISNIKNENSNDICPQNIKQEHIMKIEPFEDIVIDILDSDEEESPAKKHRIVANIDLCDDNEIVINEDIICIDEQQQLDKWRARLFRPKLIKSEPMEVIDSSDSTNEFLQNIDYISDNMDANNFTTESAYQIIELAEKDPINIENLEIHQIFQNNENLSNIVNEPYLIESHQMSSTNKNINTTEISNLENKIYSNENIGESLSMTLNSNNSVQTNKKIKRSESIDKIISELNQQQQTHNNDKPKCEEKNKTKSLINLKDKQISKDKKSEPIKLRSRSKTLFFEKKDDRQEMKNEIQTKIKNTVNSNIKKSKTLRSRSKTVYVPNNKNDKSEKIDVKQKTTREKNLKIVLNLKKS</sequence>
<dbReference type="CDD" id="cd00060">
    <property type="entry name" value="FHA"/>
    <property type="match status" value="1"/>
</dbReference>
<keyword evidence="4" id="KW-1185">Reference proteome</keyword>
<evidence type="ECO:0000313" key="4">
    <source>
        <dbReference type="Proteomes" id="UP000015102"/>
    </source>
</evidence>
<dbReference type="SUPFAM" id="SSF49879">
    <property type="entry name" value="SMAD/FHA domain"/>
    <property type="match status" value="1"/>
</dbReference>
<feature type="region of interest" description="Disordered" evidence="1">
    <location>
        <begin position="363"/>
        <end position="401"/>
    </location>
</feature>
<evidence type="ECO:0000313" key="3">
    <source>
        <dbReference type="EnsemblMetazoa" id="MESCA004701-PA"/>
    </source>
</evidence>
<proteinExistence type="predicted"/>
<name>T1GMD0_MEGSC</name>